<evidence type="ECO:0000256" key="6">
    <source>
        <dbReference type="ARBA" id="ARBA00022989"/>
    </source>
</evidence>
<feature type="transmembrane region" description="Helical" evidence="9">
    <location>
        <begin position="6"/>
        <end position="26"/>
    </location>
</feature>
<keyword evidence="3" id="KW-0602">Photosynthesis</keyword>
<evidence type="ECO:0000313" key="10">
    <source>
        <dbReference type="EMBL" id="KST63003.1"/>
    </source>
</evidence>
<dbReference type="AlphaFoldDB" id="A0A0V7ZES1"/>
<reference evidence="10 11" key="1">
    <citation type="journal article" date="2015" name="Genome Announc.">
        <title>Draft Genome of the Euendolithic (true boring) Cyanobacterium Mastigocoleus testarum strain BC008.</title>
        <authorList>
            <person name="Guida B.S."/>
            <person name="Garcia-Pichel F."/>
        </authorList>
    </citation>
    <scope>NUCLEOTIDE SEQUENCE [LARGE SCALE GENOMIC DNA]</scope>
    <source>
        <strain evidence="10 11">BC008</strain>
    </source>
</reference>
<organism evidence="10 11">
    <name type="scientific">Mastigocoleus testarum BC008</name>
    <dbReference type="NCBI Taxonomy" id="371196"/>
    <lineage>
        <taxon>Bacteria</taxon>
        <taxon>Bacillati</taxon>
        <taxon>Cyanobacteriota</taxon>
        <taxon>Cyanophyceae</taxon>
        <taxon>Nostocales</taxon>
        <taxon>Hapalosiphonaceae</taxon>
        <taxon>Mastigocoleus</taxon>
    </lineage>
</organism>
<dbReference type="InterPro" id="IPR037101">
    <property type="entry name" value="PSI_PsaK_bact"/>
</dbReference>
<name>A0A0V7ZES1_9CYAN</name>
<evidence type="ECO:0000313" key="11">
    <source>
        <dbReference type="Proteomes" id="UP000053372"/>
    </source>
</evidence>
<keyword evidence="11" id="KW-1185">Reference proteome</keyword>
<evidence type="ECO:0000256" key="7">
    <source>
        <dbReference type="ARBA" id="ARBA00023078"/>
    </source>
</evidence>
<gene>
    <name evidence="10" type="ORF">BC008_11870</name>
</gene>
<dbReference type="GO" id="GO:0009522">
    <property type="term" value="C:photosystem I"/>
    <property type="evidence" value="ECO:0007669"/>
    <property type="project" value="UniProtKB-KW"/>
</dbReference>
<dbReference type="InterPro" id="IPR000549">
    <property type="entry name" value="PSI_PsaG/PsaK"/>
</dbReference>
<dbReference type="InterPro" id="IPR035982">
    <property type="entry name" value="PSI_centre_PsaK_sf"/>
</dbReference>
<evidence type="ECO:0000256" key="2">
    <source>
        <dbReference type="ARBA" id="ARBA00006458"/>
    </source>
</evidence>
<feature type="transmembrane region" description="Helical" evidence="9">
    <location>
        <begin position="38"/>
        <end position="61"/>
    </location>
</feature>
<evidence type="ECO:0000256" key="3">
    <source>
        <dbReference type="ARBA" id="ARBA00022531"/>
    </source>
</evidence>
<evidence type="ECO:0000256" key="1">
    <source>
        <dbReference type="ARBA" id="ARBA00004141"/>
    </source>
</evidence>
<keyword evidence="6 9" id="KW-1133">Transmembrane helix</keyword>
<dbReference type="EMBL" id="LMTZ01000146">
    <property type="protein sequence ID" value="KST63003.1"/>
    <property type="molecule type" value="Genomic_DNA"/>
</dbReference>
<evidence type="ECO:0000256" key="9">
    <source>
        <dbReference type="SAM" id="Phobius"/>
    </source>
</evidence>
<accession>A0A0V7ZES1</accession>
<evidence type="ECO:0000256" key="5">
    <source>
        <dbReference type="ARBA" id="ARBA00022836"/>
    </source>
</evidence>
<dbReference type="Pfam" id="PF01241">
    <property type="entry name" value="PSI_PSAK"/>
    <property type="match status" value="1"/>
</dbReference>
<keyword evidence="8 9" id="KW-0472">Membrane</keyword>
<sequence length="67" mass="6916">MWTPQVAGIIAGSSIVSLLLTTKIKYPNIGPKMPLVPISIPAFVGAMCFGHILGIGIVLGLTNIGTL</sequence>
<keyword evidence="5" id="KW-0603">Photosystem I</keyword>
<keyword evidence="4 9" id="KW-0812">Transmembrane</keyword>
<proteinExistence type="inferred from homology"/>
<evidence type="ECO:0000256" key="8">
    <source>
        <dbReference type="ARBA" id="ARBA00023136"/>
    </source>
</evidence>
<comment type="caution">
    <text evidence="10">The sequence shown here is derived from an EMBL/GenBank/DDBJ whole genome shotgun (WGS) entry which is preliminary data.</text>
</comment>
<protein>
    <submittedName>
        <fullName evidence="10">Photosystem I reaction center subunit PsaK</fullName>
    </submittedName>
</protein>
<evidence type="ECO:0000256" key="4">
    <source>
        <dbReference type="ARBA" id="ARBA00022692"/>
    </source>
</evidence>
<dbReference type="Gene3D" id="1.20.860.20">
    <property type="entry name" value="Photosystem I PsaK, reaction centre"/>
    <property type="match status" value="1"/>
</dbReference>
<dbReference type="SUPFAM" id="SSF81563">
    <property type="entry name" value="Photosystem I reaction center subunit X, PsaK"/>
    <property type="match status" value="1"/>
</dbReference>
<dbReference type="Proteomes" id="UP000053372">
    <property type="component" value="Unassembled WGS sequence"/>
</dbReference>
<dbReference type="GO" id="GO:0015979">
    <property type="term" value="P:photosynthesis"/>
    <property type="evidence" value="ECO:0007669"/>
    <property type="project" value="UniProtKB-KW"/>
</dbReference>
<comment type="similarity">
    <text evidence="2">Belongs to the PsaG/PsaK family.</text>
</comment>
<comment type="subcellular location">
    <subcellularLocation>
        <location evidence="1">Membrane</location>
        <topology evidence="1">Multi-pass membrane protein</topology>
    </subcellularLocation>
</comment>
<dbReference type="GO" id="GO:0042651">
    <property type="term" value="C:thylakoid membrane"/>
    <property type="evidence" value="ECO:0007669"/>
    <property type="project" value="InterPro"/>
</dbReference>
<keyword evidence="7" id="KW-0793">Thylakoid</keyword>